<keyword evidence="1" id="KW-0472">Membrane</keyword>
<organism evidence="2 3">
    <name type="scientific">Halostagnicola larsenii XH-48</name>
    <dbReference type="NCBI Taxonomy" id="797299"/>
    <lineage>
        <taxon>Archaea</taxon>
        <taxon>Methanobacteriati</taxon>
        <taxon>Methanobacteriota</taxon>
        <taxon>Stenosarchaea group</taxon>
        <taxon>Halobacteria</taxon>
        <taxon>Halobacteriales</taxon>
        <taxon>Natrialbaceae</taxon>
        <taxon>Halostagnicola</taxon>
    </lineage>
</organism>
<dbReference type="HOGENOM" id="CLU_2802086_0_0_2"/>
<dbReference type="eggNOG" id="ENOG502N654">
    <property type="taxonomic scope" value="Archaea"/>
</dbReference>
<accession>W0JYK7</accession>
<dbReference type="AlphaFoldDB" id="W0JYK7"/>
<proteinExistence type="predicted"/>
<evidence type="ECO:0000313" key="2">
    <source>
        <dbReference type="EMBL" id="AHG02327.1"/>
    </source>
</evidence>
<evidence type="ECO:0000313" key="3">
    <source>
        <dbReference type="Proteomes" id="UP000019024"/>
    </source>
</evidence>
<gene>
    <name evidence="2" type="ORF">HALLA_20710</name>
</gene>
<keyword evidence="1" id="KW-1133">Transmembrane helix</keyword>
<sequence length="67" mass="7413">MNEHRRFDRENPWLFVFVNVVVGIVVVSAIQTLLFDGSLTGALIEGTALGLACGVTLFYLRDNTVRS</sequence>
<keyword evidence="3" id="KW-1185">Reference proteome</keyword>
<feature type="transmembrane region" description="Helical" evidence="1">
    <location>
        <begin position="41"/>
        <end position="60"/>
    </location>
</feature>
<feature type="transmembrane region" description="Helical" evidence="1">
    <location>
        <begin position="12"/>
        <end position="35"/>
    </location>
</feature>
<dbReference type="Proteomes" id="UP000019024">
    <property type="component" value="Plasmid unnamed4"/>
</dbReference>
<keyword evidence="1" id="KW-0812">Transmembrane</keyword>
<dbReference type="RefSeq" id="WP_049955129.1">
    <property type="nucleotide sequence ID" value="NZ_CP007059.1"/>
</dbReference>
<reference evidence="2 3" key="1">
    <citation type="submission" date="2014-01" db="EMBL/GenBank/DDBJ databases">
        <authorList>
            <consortium name="DOE Joint Genome Institute"/>
            <person name="Anderson I."/>
            <person name="Huntemann M."/>
            <person name="Han J."/>
            <person name="Chen A."/>
            <person name="Kyrpides N."/>
            <person name="Mavromatis K."/>
            <person name="Markowitz V."/>
            <person name="Palaniappan K."/>
            <person name="Ivanova N."/>
            <person name="Schaumberg A."/>
            <person name="Pati A."/>
            <person name="Liolios K."/>
            <person name="Nordberg H.P."/>
            <person name="Cantor M.N."/>
            <person name="Hua S.X."/>
            <person name="Woyke T."/>
        </authorList>
    </citation>
    <scope>NUCLEOTIDE SEQUENCE [LARGE SCALE GENOMIC DNA]</scope>
    <source>
        <strain evidence="2 3">XH-48</strain>
        <plasmid evidence="3">3</plasmid>
    </source>
</reference>
<name>W0JYK7_9EURY</name>
<dbReference type="OrthoDB" id="326934at2157"/>
<protein>
    <submittedName>
        <fullName evidence="2">Uncharacterized protein</fullName>
    </submittedName>
</protein>
<keyword evidence="2" id="KW-0614">Plasmid</keyword>
<geneLocation type="plasmid" evidence="3">
    <name>3</name>
</geneLocation>
<evidence type="ECO:0000256" key="1">
    <source>
        <dbReference type="SAM" id="Phobius"/>
    </source>
</evidence>
<dbReference type="KEGG" id="hlr:HALLA_20710"/>
<dbReference type="GeneID" id="25147658"/>
<dbReference type="EMBL" id="CP007059">
    <property type="protein sequence ID" value="AHG02327.1"/>
    <property type="molecule type" value="Genomic_DNA"/>
</dbReference>